<organism evidence="2 3">
    <name type="scientific">Rhynchospora pubera</name>
    <dbReference type="NCBI Taxonomy" id="906938"/>
    <lineage>
        <taxon>Eukaryota</taxon>
        <taxon>Viridiplantae</taxon>
        <taxon>Streptophyta</taxon>
        <taxon>Embryophyta</taxon>
        <taxon>Tracheophyta</taxon>
        <taxon>Spermatophyta</taxon>
        <taxon>Magnoliopsida</taxon>
        <taxon>Liliopsida</taxon>
        <taxon>Poales</taxon>
        <taxon>Cyperaceae</taxon>
        <taxon>Cyperoideae</taxon>
        <taxon>Rhynchosporeae</taxon>
        <taxon>Rhynchospora</taxon>
    </lineage>
</organism>
<protein>
    <submittedName>
        <fullName evidence="2">RNA-directed DNA polymerase (Reverse transcriptase)-related family protein</fullName>
    </submittedName>
</protein>
<dbReference type="AlphaFoldDB" id="A0AAV8FRB8"/>
<evidence type="ECO:0000313" key="3">
    <source>
        <dbReference type="Proteomes" id="UP001140206"/>
    </source>
</evidence>
<keyword evidence="2" id="KW-0548">Nucleotidyltransferase</keyword>
<name>A0AAV8FRB8_9POAL</name>
<dbReference type="GO" id="GO:0003964">
    <property type="term" value="F:RNA-directed DNA polymerase activity"/>
    <property type="evidence" value="ECO:0007669"/>
    <property type="project" value="UniProtKB-KW"/>
</dbReference>
<gene>
    <name evidence="2" type="ORF">LUZ62_046800</name>
</gene>
<dbReference type="Pfam" id="PF13966">
    <property type="entry name" value="zf-RVT"/>
    <property type="match status" value="1"/>
</dbReference>
<reference evidence="2" key="1">
    <citation type="submission" date="2022-08" db="EMBL/GenBank/DDBJ databases">
        <authorList>
            <person name="Marques A."/>
        </authorList>
    </citation>
    <scope>NUCLEOTIDE SEQUENCE</scope>
    <source>
        <strain evidence="2">RhyPub2mFocal</strain>
        <tissue evidence="2">Leaves</tissue>
    </source>
</reference>
<dbReference type="EMBL" id="JAMFTS010000002">
    <property type="protein sequence ID" value="KAJ4795554.1"/>
    <property type="molecule type" value="Genomic_DNA"/>
</dbReference>
<dbReference type="InterPro" id="IPR026960">
    <property type="entry name" value="RVT-Znf"/>
</dbReference>
<keyword evidence="2" id="KW-0808">Transferase</keyword>
<accession>A0AAV8FRB8</accession>
<dbReference type="Proteomes" id="UP001140206">
    <property type="component" value="Chromosome 2"/>
</dbReference>
<comment type="caution">
    <text evidence="2">The sequence shown here is derived from an EMBL/GenBank/DDBJ whole genome shotgun (WGS) entry which is preliminary data.</text>
</comment>
<sequence>MSTFLLPKWFLKEVDKARRRFFWGTNQTGGQRMSLLAWDRVCLPRVHGGLGLIDFSLHNKAILLRWLWKLYTDRSSLWFKVANFLLAAQRGCKSPSLWISEGSFFWRDLRSLFPLFQLSTRIQVQAGTDTSFWYDNWGGGEPLLFLTKSEARPPRPRICLKEGLARNMEILPLPHTLSSHGIISNAPLAFHPVASDLTHWVWSTDRIFSVASTYKALSSAGKLKSPFKWIWKLHVPPSLKLFLFLLSCDRVLTRHQLLRRGLYTQSGCEFCSSTNLEDSLHLFFTCPFSASVRRRLQVLFQTPCLLSAVSTRQALLSLFLTNSLSRLQSTVLAFSLYAVWMERNNRVFRDSRRSVHNLIDWITVEANSFLRIL</sequence>
<evidence type="ECO:0000313" key="2">
    <source>
        <dbReference type="EMBL" id="KAJ4795554.1"/>
    </source>
</evidence>
<evidence type="ECO:0000259" key="1">
    <source>
        <dbReference type="Pfam" id="PF13966"/>
    </source>
</evidence>
<keyword evidence="2" id="KW-0695">RNA-directed DNA polymerase</keyword>
<proteinExistence type="predicted"/>
<dbReference type="PANTHER" id="PTHR33116:SF78">
    <property type="entry name" value="OS12G0587133 PROTEIN"/>
    <property type="match status" value="1"/>
</dbReference>
<feature type="domain" description="Reverse transcriptase zinc-binding" evidence="1">
    <location>
        <begin position="208"/>
        <end position="291"/>
    </location>
</feature>
<dbReference type="PANTHER" id="PTHR33116">
    <property type="entry name" value="REVERSE TRANSCRIPTASE ZINC-BINDING DOMAIN-CONTAINING PROTEIN-RELATED-RELATED"/>
    <property type="match status" value="1"/>
</dbReference>
<keyword evidence="3" id="KW-1185">Reference proteome</keyword>